<dbReference type="AlphaFoldDB" id="A0A2T6BU87"/>
<dbReference type="InterPro" id="IPR015797">
    <property type="entry name" value="NUDIX_hydrolase-like_dom_sf"/>
</dbReference>
<dbReference type="PANTHER" id="PTHR43046:SF14">
    <property type="entry name" value="MUTT_NUDIX FAMILY PROTEIN"/>
    <property type="match status" value="1"/>
</dbReference>
<name>A0A2T6BU87_9BACL</name>
<evidence type="ECO:0000313" key="5">
    <source>
        <dbReference type="Proteomes" id="UP000244240"/>
    </source>
</evidence>
<dbReference type="Pfam" id="PF00293">
    <property type="entry name" value="NUDIX"/>
    <property type="match status" value="1"/>
</dbReference>
<keyword evidence="5" id="KW-1185">Reference proteome</keyword>
<dbReference type="SUPFAM" id="SSF55811">
    <property type="entry name" value="Nudix"/>
    <property type="match status" value="1"/>
</dbReference>
<proteinExistence type="predicted"/>
<dbReference type="Proteomes" id="UP000244240">
    <property type="component" value="Unassembled WGS sequence"/>
</dbReference>
<evidence type="ECO:0000259" key="3">
    <source>
        <dbReference type="PROSITE" id="PS51462"/>
    </source>
</evidence>
<dbReference type="PROSITE" id="PS51462">
    <property type="entry name" value="NUDIX"/>
    <property type="match status" value="1"/>
</dbReference>
<keyword evidence="2" id="KW-0378">Hydrolase</keyword>
<dbReference type="PANTHER" id="PTHR43046">
    <property type="entry name" value="GDP-MANNOSE MANNOSYL HYDROLASE"/>
    <property type="match status" value="1"/>
</dbReference>
<dbReference type="RefSeq" id="WP_108023428.1">
    <property type="nucleotide sequence ID" value="NZ_QBKR01000011.1"/>
</dbReference>
<organism evidence="4 5">
    <name type="scientific">Melghirimyces profundicolus</name>
    <dbReference type="NCBI Taxonomy" id="1242148"/>
    <lineage>
        <taxon>Bacteria</taxon>
        <taxon>Bacillati</taxon>
        <taxon>Bacillota</taxon>
        <taxon>Bacilli</taxon>
        <taxon>Bacillales</taxon>
        <taxon>Thermoactinomycetaceae</taxon>
        <taxon>Melghirimyces</taxon>
    </lineage>
</organism>
<feature type="domain" description="Nudix hydrolase" evidence="3">
    <location>
        <begin position="1"/>
        <end position="127"/>
    </location>
</feature>
<comment type="cofactor">
    <cofactor evidence="1">
        <name>Mg(2+)</name>
        <dbReference type="ChEBI" id="CHEBI:18420"/>
    </cofactor>
</comment>
<reference evidence="4 5" key="1">
    <citation type="submission" date="2018-04" db="EMBL/GenBank/DDBJ databases">
        <title>Genomic Encyclopedia of Archaeal and Bacterial Type Strains, Phase II (KMG-II): from individual species to whole genera.</title>
        <authorList>
            <person name="Goeker M."/>
        </authorList>
    </citation>
    <scope>NUCLEOTIDE SEQUENCE [LARGE SCALE GENOMIC DNA]</scope>
    <source>
        <strain evidence="4 5">DSM 45787</strain>
    </source>
</reference>
<dbReference type="Gene3D" id="3.90.79.10">
    <property type="entry name" value="Nucleoside Triphosphate Pyrophosphohydrolase"/>
    <property type="match status" value="1"/>
</dbReference>
<accession>A0A2T6BU87</accession>
<sequence length="150" mass="17326">MQRVANCLLIQNGQVLLLKKPRRGWWVAPGGKMEPSETVLETVCREYREETGLMLEAPSLCGVFTMCVEKQGRLEKEWMLFTFRADRCRGDLLERSEEGELCWQPLEAVPNLPTSGMDHEILTRLLKDSKMLIGRMVYNPNEELLHHNLP</sequence>
<dbReference type="CDD" id="cd18875">
    <property type="entry name" value="NUDIX_Hydrolase"/>
    <property type="match status" value="1"/>
</dbReference>
<evidence type="ECO:0000313" key="4">
    <source>
        <dbReference type="EMBL" id="PTX59624.1"/>
    </source>
</evidence>
<dbReference type="GO" id="GO:0016787">
    <property type="term" value="F:hydrolase activity"/>
    <property type="evidence" value="ECO:0007669"/>
    <property type="project" value="UniProtKB-KW"/>
</dbReference>
<comment type="caution">
    <text evidence="4">The sequence shown here is derived from an EMBL/GenBank/DDBJ whole genome shotgun (WGS) entry which is preliminary data.</text>
</comment>
<gene>
    <name evidence="4" type="ORF">C8P63_11159</name>
</gene>
<evidence type="ECO:0000256" key="1">
    <source>
        <dbReference type="ARBA" id="ARBA00001946"/>
    </source>
</evidence>
<evidence type="ECO:0000256" key="2">
    <source>
        <dbReference type="ARBA" id="ARBA00022801"/>
    </source>
</evidence>
<dbReference type="InterPro" id="IPR000086">
    <property type="entry name" value="NUDIX_hydrolase_dom"/>
</dbReference>
<dbReference type="OrthoDB" id="9800186at2"/>
<protein>
    <submittedName>
        <fullName evidence="4">8-oxo-dGTP diphosphatase</fullName>
    </submittedName>
</protein>
<dbReference type="EMBL" id="QBKR01000011">
    <property type="protein sequence ID" value="PTX59624.1"/>
    <property type="molecule type" value="Genomic_DNA"/>
</dbReference>